<proteinExistence type="predicted"/>
<gene>
    <name evidence="1" type="ORF">RFULGI_LOCUS16755</name>
</gene>
<sequence>FFIGNVIIVVAEDFLLAKVSTDVATPNDTFKDVLITWVEFDSVIVE</sequence>
<organism evidence="1 2">
    <name type="scientific">Racocetra fulgida</name>
    <dbReference type="NCBI Taxonomy" id="60492"/>
    <lineage>
        <taxon>Eukaryota</taxon>
        <taxon>Fungi</taxon>
        <taxon>Fungi incertae sedis</taxon>
        <taxon>Mucoromycota</taxon>
        <taxon>Glomeromycotina</taxon>
        <taxon>Glomeromycetes</taxon>
        <taxon>Diversisporales</taxon>
        <taxon>Gigasporaceae</taxon>
        <taxon>Racocetra</taxon>
    </lineage>
</organism>
<feature type="non-terminal residue" evidence="1">
    <location>
        <position position="1"/>
    </location>
</feature>
<accession>A0A9N9JQ48</accession>
<feature type="non-terminal residue" evidence="1">
    <location>
        <position position="46"/>
    </location>
</feature>
<comment type="caution">
    <text evidence="1">The sequence shown here is derived from an EMBL/GenBank/DDBJ whole genome shotgun (WGS) entry which is preliminary data.</text>
</comment>
<reference evidence="1" key="1">
    <citation type="submission" date="2021-06" db="EMBL/GenBank/DDBJ databases">
        <authorList>
            <person name="Kallberg Y."/>
            <person name="Tangrot J."/>
            <person name="Rosling A."/>
        </authorList>
    </citation>
    <scope>NUCLEOTIDE SEQUENCE</scope>
    <source>
        <strain evidence="1">IN212</strain>
    </source>
</reference>
<dbReference type="Proteomes" id="UP000789396">
    <property type="component" value="Unassembled WGS sequence"/>
</dbReference>
<evidence type="ECO:0000313" key="2">
    <source>
        <dbReference type="Proteomes" id="UP000789396"/>
    </source>
</evidence>
<name>A0A9N9JQ48_9GLOM</name>
<protein>
    <submittedName>
        <fullName evidence="1">11827_t:CDS:1</fullName>
    </submittedName>
</protein>
<evidence type="ECO:0000313" key="1">
    <source>
        <dbReference type="EMBL" id="CAG8791129.1"/>
    </source>
</evidence>
<dbReference type="EMBL" id="CAJVPZ010061434">
    <property type="protein sequence ID" value="CAG8791129.1"/>
    <property type="molecule type" value="Genomic_DNA"/>
</dbReference>
<keyword evidence="2" id="KW-1185">Reference proteome</keyword>
<dbReference type="AlphaFoldDB" id="A0A9N9JQ48"/>